<name>A0ABN0BXZ9_9LIST</name>
<accession>A0ABN0BXZ9</accession>
<keyword evidence="1" id="KW-1133">Transmembrane helix</keyword>
<comment type="caution">
    <text evidence="2">The sequence shown here is derived from an EMBL/GenBank/DDBJ whole genome shotgun (WGS) entry which is preliminary data.</text>
</comment>
<keyword evidence="1" id="KW-0812">Transmembrane</keyword>
<dbReference type="Proteomes" id="UP000003412">
    <property type="component" value="Chromosome"/>
</dbReference>
<keyword evidence="3" id="KW-1185">Reference proteome</keyword>
<proteinExistence type="predicted"/>
<evidence type="ECO:0000313" key="3">
    <source>
        <dbReference type="Proteomes" id="UP000003412"/>
    </source>
</evidence>
<sequence length="37" mass="4064">MLLEILQGMSYCIALIGLSFMGSFKETKIIANKNITA</sequence>
<reference evidence="2 3" key="1">
    <citation type="journal article" date="2010" name="Microbiol. Resour. Announc.">
        <title>Comparative genomics of the bacterial genus Listeria: Genome evolution is characterized by limited gene acquisition and limited gene loss.</title>
        <authorList>
            <person name="den Bakker H.C."/>
            <person name="Cummings C.A."/>
            <person name="Ferreira V."/>
            <person name="Vatta P."/>
            <person name="Orsi R.H."/>
            <person name="Degoricija L."/>
            <person name="Barker M."/>
            <person name="Petrauskene O."/>
            <person name="Furtado M.R."/>
            <person name="Wiedmann M."/>
        </authorList>
    </citation>
    <scope>NUCLEOTIDE SEQUENCE [LARGE SCALE GENOMIC DNA]</scope>
    <source>
        <strain evidence="2 3">FSL S4-120</strain>
    </source>
</reference>
<keyword evidence="1" id="KW-0472">Membrane</keyword>
<dbReference type="EMBL" id="ADXF01000574">
    <property type="protein sequence ID" value="EFR87951.1"/>
    <property type="molecule type" value="Genomic_DNA"/>
</dbReference>
<protein>
    <submittedName>
        <fullName evidence="2">Uncharacterized protein</fullName>
    </submittedName>
</protein>
<gene>
    <name evidence="2" type="ORF">NT05LM_1472</name>
</gene>
<organism evidence="2 3">
    <name type="scientific">Listeria marthii FSL S4-120</name>
    <dbReference type="NCBI Taxonomy" id="702457"/>
    <lineage>
        <taxon>Bacteria</taxon>
        <taxon>Bacillati</taxon>
        <taxon>Bacillota</taxon>
        <taxon>Bacilli</taxon>
        <taxon>Bacillales</taxon>
        <taxon>Listeriaceae</taxon>
        <taxon>Listeria</taxon>
    </lineage>
</organism>
<evidence type="ECO:0000313" key="2">
    <source>
        <dbReference type="EMBL" id="EFR87951.1"/>
    </source>
</evidence>
<feature type="transmembrane region" description="Helical" evidence="1">
    <location>
        <begin position="6"/>
        <end position="24"/>
    </location>
</feature>
<evidence type="ECO:0000256" key="1">
    <source>
        <dbReference type="SAM" id="Phobius"/>
    </source>
</evidence>